<organism evidence="1 2">
    <name type="scientific">Deinococcus arboris</name>
    <dbReference type="NCBI Taxonomy" id="2682977"/>
    <lineage>
        <taxon>Bacteria</taxon>
        <taxon>Thermotogati</taxon>
        <taxon>Deinococcota</taxon>
        <taxon>Deinococci</taxon>
        <taxon>Deinococcales</taxon>
        <taxon>Deinococcaceae</taxon>
        <taxon>Deinococcus</taxon>
    </lineage>
</organism>
<gene>
    <name evidence="1" type="ORF">GO986_16795</name>
</gene>
<keyword evidence="2" id="KW-1185">Reference proteome</keyword>
<dbReference type="Proteomes" id="UP000483286">
    <property type="component" value="Unassembled WGS sequence"/>
</dbReference>
<reference evidence="1 2" key="1">
    <citation type="submission" date="2019-12" db="EMBL/GenBank/DDBJ databases">
        <title>Deinococcus sp. HMF7620 Genome sequencing and assembly.</title>
        <authorList>
            <person name="Kang H."/>
            <person name="Kim H."/>
            <person name="Joh K."/>
        </authorList>
    </citation>
    <scope>NUCLEOTIDE SEQUENCE [LARGE SCALE GENOMIC DNA]</scope>
    <source>
        <strain evidence="1 2">HMF7620</strain>
    </source>
</reference>
<evidence type="ECO:0000313" key="1">
    <source>
        <dbReference type="EMBL" id="MVN88404.1"/>
    </source>
</evidence>
<proteinExistence type="predicted"/>
<sequence length="160" mass="17320">MTFPDEIQAALLAEGDTLARHLTQTLHVTVDDPARLTLLGRSLATNLVGALLPTAEHVSRRAGLPVLTSLTLDPWGRLQVQTCTPDGELRARLGVDDLLLNLLFTRTHRLHPQVQEALQGALGGSEHQATRALVACLRSPPVLRGMETCVRLLMTAENAV</sequence>
<name>A0A7C9MSV5_9DEIO</name>
<protein>
    <submittedName>
        <fullName evidence="1">Uncharacterized protein</fullName>
    </submittedName>
</protein>
<accession>A0A7C9MSV5</accession>
<comment type="caution">
    <text evidence="1">The sequence shown here is derived from an EMBL/GenBank/DDBJ whole genome shotgun (WGS) entry which is preliminary data.</text>
</comment>
<dbReference type="RefSeq" id="WP_369409438.1">
    <property type="nucleotide sequence ID" value="NZ_WQLB01000027.1"/>
</dbReference>
<dbReference type="AlphaFoldDB" id="A0A7C9MSV5"/>
<evidence type="ECO:0000313" key="2">
    <source>
        <dbReference type="Proteomes" id="UP000483286"/>
    </source>
</evidence>
<dbReference type="EMBL" id="WQLB01000027">
    <property type="protein sequence ID" value="MVN88404.1"/>
    <property type="molecule type" value="Genomic_DNA"/>
</dbReference>